<evidence type="ECO:0000313" key="2">
    <source>
        <dbReference type="EMBL" id="KAB1222156.1"/>
    </source>
</evidence>
<evidence type="ECO:0000313" key="3">
    <source>
        <dbReference type="Proteomes" id="UP000516437"/>
    </source>
</evidence>
<sequence>MRAPIYFIAMRSLQQTNRAWPTRKSCSDVRRGRKKRVQGRLCKSSKTRNILSSGLHPSPHFFDPPLESHETRDGVSTHQAMKNRNRTQFEPFEDPNMQMYHLPKKNAEVLRDRERKMRETLITPLKKPSLH</sequence>
<dbReference type="AlphaFoldDB" id="A0A6A1WD14"/>
<dbReference type="Proteomes" id="UP000516437">
    <property type="component" value="Chromosome 2"/>
</dbReference>
<evidence type="ECO:0000256" key="1">
    <source>
        <dbReference type="SAM" id="MobiDB-lite"/>
    </source>
</evidence>
<dbReference type="EMBL" id="RXIC02000020">
    <property type="protein sequence ID" value="KAB1222156.1"/>
    <property type="molecule type" value="Genomic_DNA"/>
</dbReference>
<organism evidence="2 3">
    <name type="scientific">Morella rubra</name>
    <name type="common">Chinese bayberry</name>
    <dbReference type="NCBI Taxonomy" id="262757"/>
    <lineage>
        <taxon>Eukaryota</taxon>
        <taxon>Viridiplantae</taxon>
        <taxon>Streptophyta</taxon>
        <taxon>Embryophyta</taxon>
        <taxon>Tracheophyta</taxon>
        <taxon>Spermatophyta</taxon>
        <taxon>Magnoliopsida</taxon>
        <taxon>eudicotyledons</taxon>
        <taxon>Gunneridae</taxon>
        <taxon>Pentapetalae</taxon>
        <taxon>rosids</taxon>
        <taxon>fabids</taxon>
        <taxon>Fagales</taxon>
        <taxon>Myricaceae</taxon>
        <taxon>Morella</taxon>
    </lineage>
</organism>
<name>A0A6A1WD14_9ROSI</name>
<proteinExistence type="predicted"/>
<accession>A0A6A1WD14</accession>
<reference evidence="2 3" key="1">
    <citation type="journal article" date="2019" name="Plant Biotechnol. J.">
        <title>The red bayberry genome and genetic basis of sex determination.</title>
        <authorList>
            <person name="Jia H.M."/>
            <person name="Jia H.J."/>
            <person name="Cai Q.L."/>
            <person name="Wang Y."/>
            <person name="Zhao H.B."/>
            <person name="Yang W.F."/>
            <person name="Wang G.Y."/>
            <person name="Li Y.H."/>
            <person name="Zhan D.L."/>
            <person name="Shen Y.T."/>
            <person name="Niu Q.F."/>
            <person name="Chang L."/>
            <person name="Qiu J."/>
            <person name="Zhao L."/>
            <person name="Xie H.B."/>
            <person name="Fu W.Y."/>
            <person name="Jin J."/>
            <person name="Li X.W."/>
            <person name="Jiao Y."/>
            <person name="Zhou C.C."/>
            <person name="Tu T."/>
            <person name="Chai C.Y."/>
            <person name="Gao J.L."/>
            <person name="Fan L.J."/>
            <person name="van de Weg E."/>
            <person name="Wang J.Y."/>
            <person name="Gao Z.S."/>
        </authorList>
    </citation>
    <scope>NUCLEOTIDE SEQUENCE [LARGE SCALE GENOMIC DNA]</scope>
    <source>
        <tissue evidence="2">Leaves</tissue>
    </source>
</reference>
<feature type="compositionally biased region" description="Polar residues" evidence="1">
    <location>
        <begin position="76"/>
        <end position="88"/>
    </location>
</feature>
<feature type="compositionally biased region" description="Basic and acidic residues" evidence="1">
    <location>
        <begin position="66"/>
        <end position="75"/>
    </location>
</feature>
<feature type="region of interest" description="Disordered" evidence="1">
    <location>
        <begin position="49"/>
        <end position="99"/>
    </location>
</feature>
<keyword evidence="3" id="KW-1185">Reference proteome</keyword>
<protein>
    <submittedName>
        <fullName evidence="2">Uncharacterized protein</fullName>
    </submittedName>
</protein>
<comment type="caution">
    <text evidence="2">The sequence shown here is derived from an EMBL/GenBank/DDBJ whole genome shotgun (WGS) entry which is preliminary data.</text>
</comment>
<gene>
    <name evidence="2" type="ORF">CJ030_MR2G002666</name>
</gene>